<protein>
    <recommendedName>
        <fullName evidence="2">Putative plant transposon protein domain-containing protein</fullName>
    </recommendedName>
</protein>
<evidence type="ECO:0000259" key="2">
    <source>
        <dbReference type="Pfam" id="PF20167"/>
    </source>
</evidence>
<name>A0ABU6XWT7_9FABA</name>
<dbReference type="Pfam" id="PF20167">
    <property type="entry name" value="Transposase_32"/>
    <property type="match status" value="1"/>
</dbReference>
<dbReference type="EMBL" id="JASCZI010214257">
    <property type="protein sequence ID" value="MED6201960.1"/>
    <property type="molecule type" value="Genomic_DNA"/>
</dbReference>
<feature type="domain" description="Putative plant transposon protein" evidence="2">
    <location>
        <begin position="68"/>
        <end position="258"/>
    </location>
</feature>
<reference evidence="3 4" key="1">
    <citation type="journal article" date="2023" name="Plants (Basel)">
        <title>Bridging the Gap: Combining Genomics and Transcriptomics Approaches to Understand Stylosanthes scabra, an Orphan Legume from the Brazilian Caatinga.</title>
        <authorList>
            <person name="Ferreira-Neto J.R.C."/>
            <person name="da Silva M.D."/>
            <person name="Binneck E."/>
            <person name="de Melo N.F."/>
            <person name="da Silva R.H."/>
            <person name="de Melo A.L.T.M."/>
            <person name="Pandolfi V."/>
            <person name="Bustamante F.O."/>
            <person name="Brasileiro-Vidal A.C."/>
            <person name="Benko-Iseppon A.M."/>
        </authorList>
    </citation>
    <scope>NUCLEOTIDE SEQUENCE [LARGE SCALE GENOMIC DNA]</scope>
    <source>
        <tissue evidence="3">Leaves</tissue>
    </source>
</reference>
<evidence type="ECO:0000313" key="3">
    <source>
        <dbReference type="EMBL" id="MED6201960.1"/>
    </source>
</evidence>
<gene>
    <name evidence="3" type="ORF">PIB30_100466</name>
</gene>
<evidence type="ECO:0000256" key="1">
    <source>
        <dbReference type="SAM" id="MobiDB-lite"/>
    </source>
</evidence>
<keyword evidence="4" id="KW-1185">Reference proteome</keyword>
<sequence length="311" mass="36208">MASSSNASRKRRRKAVVVDEEFDAYRFKTAFHQQFYNSYVASKDIIPDTKFNLEEGEFLEIQQQIELRGWKRLVKPKLKVSQSIIREFYANARINEDSDEDQPYFQTFVRGEVVNFNMESIKEVLRLDEQLDSDTSFRRQMIPANQELESVIQDLCVQGSTWVLGARNNPLYLRRRDLRPLARGWHEFIIHNILPTSNQSEVTMKRAVLIHCIIHGQIVRVERIIAEAMSKIVKDLHTTRHPLAFPNVIARLCEGAKVYYRAPNSMEAVPKIRPITAAVMENIRYPHYQPTPPPPQPQQYFGGRTPRTARI</sequence>
<evidence type="ECO:0000313" key="4">
    <source>
        <dbReference type="Proteomes" id="UP001341840"/>
    </source>
</evidence>
<organism evidence="3 4">
    <name type="scientific">Stylosanthes scabra</name>
    <dbReference type="NCBI Taxonomy" id="79078"/>
    <lineage>
        <taxon>Eukaryota</taxon>
        <taxon>Viridiplantae</taxon>
        <taxon>Streptophyta</taxon>
        <taxon>Embryophyta</taxon>
        <taxon>Tracheophyta</taxon>
        <taxon>Spermatophyta</taxon>
        <taxon>Magnoliopsida</taxon>
        <taxon>eudicotyledons</taxon>
        <taxon>Gunneridae</taxon>
        <taxon>Pentapetalae</taxon>
        <taxon>rosids</taxon>
        <taxon>fabids</taxon>
        <taxon>Fabales</taxon>
        <taxon>Fabaceae</taxon>
        <taxon>Papilionoideae</taxon>
        <taxon>50 kb inversion clade</taxon>
        <taxon>dalbergioids sensu lato</taxon>
        <taxon>Dalbergieae</taxon>
        <taxon>Pterocarpus clade</taxon>
        <taxon>Stylosanthes</taxon>
    </lineage>
</organism>
<dbReference type="InterPro" id="IPR046796">
    <property type="entry name" value="Transposase_32_dom"/>
</dbReference>
<comment type="caution">
    <text evidence="3">The sequence shown here is derived from an EMBL/GenBank/DDBJ whole genome shotgun (WGS) entry which is preliminary data.</text>
</comment>
<accession>A0ABU6XWT7</accession>
<feature type="region of interest" description="Disordered" evidence="1">
    <location>
        <begin position="288"/>
        <end position="311"/>
    </location>
</feature>
<proteinExistence type="predicted"/>
<dbReference type="Proteomes" id="UP001341840">
    <property type="component" value="Unassembled WGS sequence"/>
</dbReference>